<proteinExistence type="predicted"/>
<name>A0A0F9N4J7_9ZZZZ</name>
<accession>A0A0F9N4J7</accession>
<protein>
    <submittedName>
        <fullName evidence="1">Uncharacterized protein</fullName>
    </submittedName>
</protein>
<sequence>MSLPIDHPYITTGDGVPVSEAWRFDGFDDTNTDRGRLHITTVIVGATLRFDCFKDRGKTILVCQGAAAQGARATLAEINGSGISGSVFVLSVSEDAKLTIYLALATDVDIEKRDDRISGLLGEEPAECDFRSVWEAVSREFYLRVQGDIPPPAFVSDPLRFPGTGSQQTSGVRGLADIRGIDLWHLNGEGDWELKGLENVIDWRTWAVNFSLWLIWDRHARSGDDGLVERANRYLEDSERMWSRIPYMVDSDRDEVADRPLSIRSMTLERG</sequence>
<reference evidence="1" key="1">
    <citation type="journal article" date="2015" name="Nature">
        <title>Complex archaea that bridge the gap between prokaryotes and eukaryotes.</title>
        <authorList>
            <person name="Spang A."/>
            <person name="Saw J.H."/>
            <person name="Jorgensen S.L."/>
            <person name="Zaremba-Niedzwiedzka K."/>
            <person name="Martijn J."/>
            <person name="Lind A.E."/>
            <person name="van Eijk R."/>
            <person name="Schleper C."/>
            <person name="Guy L."/>
            <person name="Ettema T.J."/>
        </authorList>
    </citation>
    <scope>NUCLEOTIDE SEQUENCE</scope>
</reference>
<dbReference type="EMBL" id="LAZR01003811">
    <property type="protein sequence ID" value="KKN14490.1"/>
    <property type="molecule type" value="Genomic_DNA"/>
</dbReference>
<dbReference type="AlphaFoldDB" id="A0A0F9N4J7"/>
<gene>
    <name evidence="1" type="ORF">LCGC14_0995610</name>
</gene>
<comment type="caution">
    <text evidence="1">The sequence shown here is derived from an EMBL/GenBank/DDBJ whole genome shotgun (WGS) entry which is preliminary data.</text>
</comment>
<evidence type="ECO:0000313" key="1">
    <source>
        <dbReference type="EMBL" id="KKN14490.1"/>
    </source>
</evidence>
<organism evidence="1">
    <name type="scientific">marine sediment metagenome</name>
    <dbReference type="NCBI Taxonomy" id="412755"/>
    <lineage>
        <taxon>unclassified sequences</taxon>
        <taxon>metagenomes</taxon>
        <taxon>ecological metagenomes</taxon>
    </lineage>
</organism>